<dbReference type="AlphaFoldDB" id="A0A4S8JDL5"/>
<dbReference type="GO" id="GO:0015179">
    <property type="term" value="F:L-amino acid transmembrane transporter activity"/>
    <property type="evidence" value="ECO:0007669"/>
    <property type="project" value="TreeGrafter"/>
</dbReference>
<protein>
    <recommendedName>
        <fullName evidence="7">Amino acid transporter transmembrane domain-containing protein</fullName>
    </recommendedName>
</protein>
<organism evidence="8 9">
    <name type="scientific">Musa balbisiana</name>
    <name type="common">Banana</name>
    <dbReference type="NCBI Taxonomy" id="52838"/>
    <lineage>
        <taxon>Eukaryota</taxon>
        <taxon>Viridiplantae</taxon>
        <taxon>Streptophyta</taxon>
        <taxon>Embryophyta</taxon>
        <taxon>Tracheophyta</taxon>
        <taxon>Spermatophyta</taxon>
        <taxon>Magnoliopsida</taxon>
        <taxon>Liliopsida</taxon>
        <taxon>Zingiberales</taxon>
        <taxon>Musaceae</taxon>
        <taxon>Musa</taxon>
    </lineage>
</organism>
<name>A0A4S8JDL5_MUSBA</name>
<feature type="transmembrane region" description="Helical" evidence="6">
    <location>
        <begin position="113"/>
        <end position="133"/>
    </location>
</feature>
<dbReference type="PANTHER" id="PTHR22950:SF323">
    <property type="entry name" value="AMINO ACID TRANSPORTER AVT6C"/>
    <property type="match status" value="1"/>
</dbReference>
<dbReference type="InterPro" id="IPR013057">
    <property type="entry name" value="AA_transpt_TM"/>
</dbReference>
<evidence type="ECO:0000256" key="3">
    <source>
        <dbReference type="ARBA" id="ARBA00022970"/>
    </source>
</evidence>
<keyword evidence="3" id="KW-0029">Amino-acid transport</keyword>
<feature type="transmembrane region" description="Helical" evidence="6">
    <location>
        <begin position="389"/>
        <end position="409"/>
    </location>
</feature>
<dbReference type="Proteomes" id="UP000317650">
    <property type="component" value="Chromosome 7"/>
</dbReference>
<feature type="transmembrane region" description="Helical" evidence="6">
    <location>
        <begin position="273"/>
        <end position="293"/>
    </location>
</feature>
<feature type="transmembrane region" description="Helical" evidence="6">
    <location>
        <begin position="57"/>
        <end position="78"/>
    </location>
</feature>
<dbReference type="Pfam" id="PF01490">
    <property type="entry name" value="Aa_trans"/>
    <property type="match status" value="1"/>
</dbReference>
<feature type="transmembrane region" description="Helical" evidence="6">
    <location>
        <begin position="325"/>
        <end position="342"/>
    </location>
</feature>
<dbReference type="EMBL" id="PYDT01000005">
    <property type="protein sequence ID" value="THU59735.1"/>
    <property type="molecule type" value="Genomic_DNA"/>
</dbReference>
<evidence type="ECO:0000256" key="4">
    <source>
        <dbReference type="ARBA" id="ARBA00022989"/>
    </source>
</evidence>
<comment type="caution">
    <text evidence="8">The sequence shown here is derived from an EMBL/GenBank/DDBJ whole genome shotgun (WGS) entry which is preliminary data.</text>
</comment>
<evidence type="ECO:0000256" key="6">
    <source>
        <dbReference type="SAM" id="Phobius"/>
    </source>
</evidence>
<sequence length="451" mass="47791">MKLSSPAKGGDAVAPLLPEFRPIAASNGDGGREASVPGAVFNLATSIIGAGIMSLPAAVRVLGVVPALFLVVAAAFLADASAEFLLRYAGSGGAAPFSYAATMGEAFGHAGSLALHVCVGLTTAGTLTVYLVIIGDVLSGSQSEGVAHMGVLQEWFGERWWNARAVALLFTAVFIMLPLVLLRRVDSLRFTSAISVLLAVVFMCISTGMALYALFQGATETPRLLPDFGHMSSIFELFTAVPIIVVAFTFHFNVHPIRAELSKTSDMMVAVRISILLCSVIYAAIGFFGYLLFGESTMADVLSNFDRDTGSPIGSLLNDAVRLSYVLHLALVFPLLFFSLRISIDQLLLPQASHHASDTCRFVLLTVLLLGFIYTASVLFPSIWTLFQFFGSTTAVCISLIFPAAIVLRDVEGISKTKDKVLASVMLALAVVTSSIAIGSNIVSHLGGNRE</sequence>
<evidence type="ECO:0000313" key="9">
    <source>
        <dbReference type="Proteomes" id="UP000317650"/>
    </source>
</evidence>
<evidence type="ECO:0000259" key="7">
    <source>
        <dbReference type="Pfam" id="PF01490"/>
    </source>
</evidence>
<feature type="transmembrane region" description="Helical" evidence="6">
    <location>
        <begin position="161"/>
        <end position="182"/>
    </location>
</feature>
<keyword evidence="5 6" id="KW-0472">Membrane</keyword>
<feature type="transmembrane region" description="Helical" evidence="6">
    <location>
        <begin position="421"/>
        <end position="443"/>
    </location>
</feature>
<keyword evidence="4 6" id="KW-1133">Transmembrane helix</keyword>
<keyword evidence="3" id="KW-0813">Transport</keyword>
<accession>A0A4S8JDL5</accession>
<evidence type="ECO:0000313" key="8">
    <source>
        <dbReference type="EMBL" id="THU59735.1"/>
    </source>
</evidence>
<evidence type="ECO:0000256" key="1">
    <source>
        <dbReference type="ARBA" id="ARBA00004141"/>
    </source>
</evidence>
<proteinExistence type="predicted"/>
<feature type="transmembrane region" description="Helical" evidence="6">
    <location>
        <begin position="362"/>
        <end position="383"/>
    </location>
</feature>
<dbReference type="STRING" id="52838.A0A4S8JDL5"/>
<keyword evidence="2 6" id="KW-0812">Transmembrane</keyword>
<feature type="transmembrane region" description="Helical" evidence="6">
    <location>
        <begin position="194"/>
        <end position="214"/>
    </location>
</feature>
<keyword evidence="9" id="KW-1185">Reference proteome</keyword>
<gene>
    <name evidence="8" type="ORF">C4D60_Mb07t05190</name>
</gene>
<feature type="domain" description="Amino acid transporter transmembrane" evidence="7">
    <location>
        <begin position="33"/>
        <end position="436"/>
    </location>
</feature>
<evidence type="ECO:0000256" key="2">
    <source>
        <dbReference type="ARBA" id="ARBA00022692"/>
    </source>
</evidence>
<evidence type="ECO:0000256" key="5">
    <source>
        <dbReference type="ARBA" id="ARBA00023136"/>
    </source>
</evidence>
<reference evidence="8 9" key="1">
    <citation type="journal article" date="2019" name="Nat. Plants">
        <title>Genome sequencing of Musa balbisiana reveals subgenome evolution and function divergence in polyploid bananas.</title>
        <authorList>
            <person name="Yao X."/>
        </authorList>
    </citation>
    <scope>NUCLEOTIDE SEQUENCE [LARGE SCALE GENOMIC DNA]</scope>
    <source>
        <strain evidence="9">cv. DH-PKW</strain>
        <tissue evidence="8">Leaves</tissue>
    </source>
</reference>
<feature type="transmembrane region" description="Helical" evidence="6">
    <location>
        <begin position="234"/>
        <end position="252"/>
    </location>
</feature>
<dbReference type="PANTHER" id="PTHR22950">
    <property type="entry name" value="AMINO ACID TRANSPORTER"/>
    <property type="match status" value="1"/>
</dbReference>
<comment type="subcellular location">
    <subcellularLocation>
        <location evidence="1">Membrane</location>
        <topology evidence="1">Multi-pass membrane protein</topology>
    </subcellularLocation>
</comment>
<dbReference type="GO" id="GO:0031090">
    <property type="term" value="C:organelle membrane"/>
    <property type="evidence" value="ECO:0007669"/>
    <property type="project" value="UniProtKB-ARBA"/>
</dbReference>